<gene>
    <name evidence="3" type="ORF">GCM10025881_33180</name>
</gene>
<keyword evidence="2" id="KW-1133">Transmembrane helix</keyword>
<evidence type="ECO:0000313" key="3">
    <source>
        <dbReference type="EMBL" id="GMA96494.1"/>
    </source>
</evidence>
<comment type="caution">
    <text evidence="3">The sequence shown here is derived from an EMBL/GenBank/DDBJ whole genome shotgun (WGS) entry which is preliminary data.</text>
</comment>
<reference evidence="4" key="1">
    <citation type="journal article" date="2019" name="Int. J. Syst. Evol. Microbiol.">
        <title>The Global Catalogue of Microorganisms (GCM) 10K type strain sequencing project: providing services to taxonomists for standard genome sequencing and annotation.</title>
        <authorList>
            <consortium name="The Broad Institute Genomics Platform"/>
            <consortium name="The Broad Institute Genome Sequencing Center for Infectious Disease"/>
            <person name="Wu L."/>
            <person name="Ma J."/>
        </authorList>
    </citation>
    <scope>NUCLEOTIDE SEQUENCE [LARGE SCALE GENOMIC DNA]</scope>
    <source>
        <strain evidence="4">NBRC 108894</strain>
    </source>
</reference>
<evidence type="ECO:0000313" key="4">
    <source>
        <dbReference type="Proteomes" id="UP001157034"/>
    </source>
</evidence>
<evidence type="ECO:0000256" key="2">
    <source>
        <dbReference type="SAM" id="Phobius"/>
    </source>
</evidence>
<feature type="region of interest" description="Disordered" evidence="1">
    <location>
        <begin position="1"/>
        <end position="24"/>
    </location>
</feature>
<feature type="compositionally biased region" description="Low complexity" evidence="1">
    <location>
        <begin position="67"/>
        <end position="82"/>
    </location>
</feature>
<feature type="region of interest" description="Disordered" evidence="1">
    <location>
        <begin position="67"/>
        <end position="112"/>
    </location>
</feature>
<proteinExistence type="predicted"/>
<accession>A0ABQ6K7W5</accession>
<organism evidence="3 4">
    <name type="scientific">Pseudolysinimonas kribbensis</name>
    <dbReference type="NCBI Taxonomy" id="433641"/>
    <lineage>
        <taxon>Bacteria</taxon>
        <taxon>Bacillati</taxon>
        <taxon>Actinomycetota</taxon>
        <taxon>Actinomycetes</taxon>
        <taxon>Micrococcales</taxon>
        <taxon>Microbacteriaceae</taxon>
        <taxon>Pseudolysinimonas</taxon>
    </lineage>
</organism>
<evidence type="ECO:0000256" key="1">
    <source>
        <dbReference type="SAM" id="MobiDB-lite"/>
    </source>
</evidence>
<protein>
    <recommendedName>
        <fullName evidence="5">Ig-like domain-containing protein</fullName>
    </recommendedName>
</protein>
<keyword evidence="2" id="KW-0812">Transmembrane</keyword>
<sequence>MSDDPTQRLDMSPGGEPAPDAAATSRDRRTLLIVLIVIGAAVLIGLIVTVVLLLLGTGRPQALATASATPTTAGAEPTPVATSAVPRPTATSTAEGGGSQNGGTAPQPTGGVFTAFTAPATVRCEAPATNFTPPPIKVRVSWQTIRTDSVWFVQGTSDAADSQYMQVPVSGSQEDFPYEVDFACGSASATYNLTLVGSDGRHVQKIWTVTNTGDRF</sequence>
<keyword evidence="4" id="KW-1185">Reference proteome</keyword>
<name>A0ABQ6K7W5_9MICO</name>
<dbReference type="EMBL" id="BSVB01000001">
    <property type="protein sequence ID" value="GMA96494.1"/>
    <property type="molecule type" value="Genomic_DNA"/>
</dbReference>
<dbReference type="Proteomes" id="UP001157034">
    <property type="component" value="Unassembled WGS sequence"/>
</dbReference>
<feature type="transmembrane region" description="Helical" evidence="2">
    <location>
        <begin position="31"/>
        <end position="55"/>
    </location>
</feature>
<keyword evidence="2" id="KW-0472">Membrane</keyword>
<dbReference type="RefSeq" id="WP_284255056.1">
    <property type="nucleotide sequence ID" value="NZ_BAAAQO010000004.1"/>
</dbReference>
<evidence type="ECO:0008006" key="5">
    <source>
        <dbReference type="Google" id="ProtNLM"/>
    </source>
</evidence>